<evidence type="ECO:0000313" key="3">
    <source>
        <dbReference type="Proteomes" id="UP000292702"/>
    </source>
</evidence>
<dbReference type="Gene3D" id="2.40.160.20">
    <property type="match status" value="1"/>
</dbReference>
<evidence type="ECO:0000313" key="2">
    <source>
        <dbReference type="EMBL" id="TCD65890.1"/>
    </source>
</evidence>
<dbReference type="Proteomes" id="UP000292702">
    <property type="component" value="Unassembled WGS sequence"/>
</dbReference>
<keyword evidence="3" id="KW-1185">Reference proteome</keyword>
<dbReference type="EMBL" id="RWJN01000159">
    <property type="protein sequence ID" value="TCD65890.1"/>
    <property type="molecule type" value="Genomic_DNA"/>
</dbReference>
<sequence length="171" mass="18403">MSLQSAPIPIFEPLFAISVSMGDKHAMHGSFGTRSNKPLLGGDVKDAAGKTVGQIVPNTSASYGVVDAYGTYHPSVSMTIQWRSDHSFAYLNLNGVGVLGKPTTVYIHLEADAGSSYSWLNSRFLIGKVSHSPDGSTAFFDIFTLQEGLPHEKEEKSEMTNQQPTLVPLTA</sequence>
<gene>
    <name evidence="2" type="ORF">EIP91_002050</name>
</gene>
<feature type="region of interest" description="Disordered" evidence="1">
    <location>
        <begin position="152"/>
        <end position="171"/>
    </location>
</feature>
<comment type="caution">
    <text evidence="2">The sequence shown here is derived from an EMBL/GenBank/DDBJ whole genome shotgun (WGS) entry which is preliminary data.</text>
</comment>
<dbReference type="OrthoDB" id="2749676at2759"/>
<proteinExistence type="predicted"/>
<protein>
    <submittedName>
        <fullName evidence="2">Uncharacterized protein</fullName>
    </submittedName>
</protein>
<evidence type="ECO:0000256" key="1">
    <source>
        <dbReference type="SAM" id="MobiDB-lite"/>
    </source>
</evidence>
<name>A0A4R0RCS8_9APHY</name>
<organism evidence="2 3">
    <name type="scientific">Steccherinum ochraceum</name>
    <dbReference type="NCBI Taxonomy" id="92696"/>
    <lineage>
        <taxon>Eukaryota</taxon>
        <taxon>Fungi</taxon>
        <taxon>Dikarya</taxon>
        <taxon>Basidiomycota</taxon>
        <taxon>Agaricomycotina</taxon>
        <taxon>Agaricomycetes</taxon>
        <taxon>Polyporales</taxon>
        <taxon>Steccherinaceae</taxon>
        <taxon>Steccherinum</taxon>
    </lineage>
</organism>
<reference evidence="2 3" key="1">
    <citation type="submission" date="2018-11" db="EMBL/GenBank/DDBJ databases">
        <title>Genome assembly of Steccherinum ochraceum LE-BIN_3174, the white-rot fungus of the Steccherinaceae family (The Residual Polyporoid clade, Polyporales, Basidiomycota).</title>
        <authorList>
            <person name="Fedorova T.V."/>
            <person name="Glazunova O.A."/>
            <person name="Landesman E.O."/>
            <person name="Moiseenko K.V."/>
            <person name="Psurtseva N.V."/>
            <person name="Savinova O.S."/>
            <person name="Shakhova N.V."/>
            <person name="Tyazhelova T.V."/>
            <person name="Vasina D.V."/>
        </authorList>
    </citation>
    <scope>NUCLEOTIDE SEQUENCE [LARGE SCALE GENOMIC DNA]</scope>
    <source>
        <strain evidence="2 3">LE-BIN_3174</strain>
    </source>
</reference>
<dbReference type="AlphaFoldDB" id="A0A4R0RCS8"/>
<accession>A0A4R0RCS8</accession>